<dbReference type="InterPro" id="IPR013321">
    <property type="entry name" value="Arc_rbn_hlx_hlx"/>
</dbReference>
<sequence>MGKISADKTRYALTIEKDLKEKLEHEAKEQNRSLNNLIETILKGYISNK</sequence>
<evidence type="ECO:0000313" key="2">
    <source>
        <dbReference type="EMBL" id="KAB2500816.1"/>
    </source>
</evidence>
<dbReference type="InterPro" id="IPR010985">
    <property type="entry name" value="Ribbon_hlx_hlx"/>
</dbReference>
<dbReference type="RefSeq" id="WP_097825851.1">
    <property type="nucleotide sequence ID" value="NZ_WBPB01000012.1"/>
</dbReference>
<dbReference type="EMBL" id="WBPB01000012">
    <property type="protein sequence ID" value="KAB2500816.1"/>
    <property type="molecule type" value="Genomic_DNA"/>
</dbReference>
<keyword evidence="1" id="KW-0175">Coiled coil</keyword>
<dbReference type="Proteomes" id="UP000477920">
    <property type="component" value="Unassembled WGS sequence"/>
</dbReference>
<proteinExistence type="predicted"/>
<reference evidence="2 3" key="1">
    <citation type="submission" date="2019-10" db="EMBL/GenBank/DDBJ databases">
        <title>Bacillus from the desert of Cuatro Cinegas, Coahuila.</title>
        <authorList>
            <person name="Olmedo-Alvarez G."/>
            <person name="Saldana S."/>
            <person name="Barcelo D."/>
        </authorList>
    </citation>
    <scope>NUCLEOTIDE SEQUENCE [LARGE SCALE GENOMIC DNA]</scope>
    <source>
        <strain evidence="2 3">CH101a_3T</strain>
    </source>
</reference>
<dbReference type="Gene3D" id="1.10.1220.10">
    <property type="entry name" value="Met repressor-like"/>
    <property type="match status" value="1"/>
</dbReference>
<evidence type="ECO:0000256" key="1">
    <source>
        <dbReference type="SAM" id="Coils"/>
    </source>
</evidence>
<comment type="caution">
    <text evidence="2">The sequence shown here is derived from an EMBL/GenBank/DDBJ whole genome shotgun (WGS) entry which is preliminary data.</text>
</comment>
<dbReference type="GO" id="GO:0006355">
    <property type="term" value="P:regulation of DNA-templated transcription"/>
    <property type="evidence" value="ECO:0007669"/>
    <property type="project" value="InterPro"/>
</dbReference>
<dbReference type="AlphaFoldDB" id="A0AB34DDF3"/>
<organism evidence="2 3">
    <name type="scientific">Bacillus cereus</name>
    <dbReference type="NCBI Taxonomy" id="1396"/>
    <lineage>
        <taxon>Bacteria</taxon>
        <taxon>Bacillati</taxon>
        <taxon>Bacillota</taxon>
        <taxon>Bacilli</taxon>
        <taxon>Bacillales</taxon>
        <taxon>Bacillaceae</taxon>
        <taxon>Bacillus</taxon>
        <taxon>Bacillus cereus group</taxon>
    </lineage>
</organism>
<feature type="coiled-coil region" evidence="1">
    <location>
        <begin position="13"/>
        <end position="40"/>
    </location>
</feature>
<dbReference type="SUPFAM" id="SSF47598">
    <property type="entry name" value="Ribbon-helix-helix"/>
    <property type="match status" value="1"/>
</dbReference>
<keyword evidence="2" id="KW-0238">DNA-binding</keyword>
<name>A0AB34DDF3_BACCE</name>
<accession>A0AB34DDF3</accession>
<evidence type="ECO:0000313" key="3">
    <source>
        <dbReference type="Proteomes" id="UP000477920"/>
    </source>
</evidence>
<protein>
    <submittedName>
        <fullName evidence="2">DNA-binding protein</fullName>
    </submittedName>
</protein>
<dbReference type="GO" id="GO:0003677">
    <property type="term" value="F:DNA binding"/>
    <property type="evidence" value="ECO:0007669"/>
    <property type="project" value="UniProtKB-KW"/>
</dbReference>
<gene>
    <name evidence="2" type="ORF">F8158_06680</name>
</gene>